<evidence type="ECO:0000256" key="1">
    <source>
        <dbReference type="ARBA" id="ARBA00022450"/>
    </source>
</evidence>
<organism evidence="9 10">
    <name type="scientific">Pendulispora rubella</name>
    <dbReference type="NCBI Taxonomy" id="2741070"/>
    <lineage>
        <taxon>Bacteria</taxon>
        <taxon>Pseudomonadati</taxon>
        <taxon>Myxococcota</taxon>
        <taxon>Myxococcia</taxon>
        <taxon>Myxococcales</taxon>
        <taxon>Sorangiineae</taxon>
        <taxon>Pendulisporaceae</taxon>
        <taxon>Pendulispora</taxon>
    </lineage>
</organism>
<dbReference type="Gene3D" id="3.30.70.3290">
    <property type="match status" value="1"/>
</dbReference>
<dbReference type="Pfam" id="PF00109">
    <property type="entry name" value="ketoacyl-synt"/>
    <property type="match status" value="1"/>
</dbReference>
<dbReference type="InterPro" id="IPR036291">
    <property type="entry name" value="NAD(P)-bd_dom_sf"/>
</dbReference>
<dbReference type="Pfam" id="PF21089">
    <property type="entry name" value="PKS_DH_N"/>
    <property type="match status" value="1"/>
</dbReference>
<dbReference type="Gene3D" id="1.10.1200.10">
    <property type="entry name" value="ACP-like"/>
    <property type="match status" value="1"/>
</dbReference>
<dbReference type="Proteomes" id="UP001374803">
    <property type="component" value="Chromosome"/>
</dbReference>
<feature type="region of interest" description="N-terminal hotdog fold" evidence="4">
    <location>
        <begin position="941"/>
        <end position="1065"/>
    </location>
</feature>
<sequence length="1815" mass="193135">MTAMEAKLRQRLEQAVVELQQRRQSAKEAEDAKEKARDPIAIVAMGCRFPGGVRTPDDLWELVRDGRDVVSGFPHNRGWNLDELYDPDPEAVGKTYAREGGFLHDADQFDPAFFGISPRETLAIDPQQRLLLELSWETLERAGIDSRSLPRSQTGVFVGICHSDYGARLTEAPDDLEGYVGIGSAPSAASGRIAYALGLEGPAISVDTACSSSLVAIHVACQALRQGECALALAGGVTVMATPGMFVGFSRQRAMSPDGRCKSFSADADGTGWSEGAGMLLLERLSDAQKHGHPVLALLRGSAVNQDGKSQGLTAPNGPAQQRVIRLALSHASLSPADVDAVEAHGTGTRLGDPIEAQAIFATYGQAHSRETPLWLGSLKSNLGHAQAAAGVGSVIKMVLALQHALLPKTLHAQSPSPHIDWSDGTVRLLQQAVPWTSNGCVEGPAGQAPHGRPRRAGVSSFGISGTNAHVIVEEAPPLHAPARPETPAAAPEIAMPMLLSAKSDAALRAQANRLHAHLLTHPELALADVASSLVTTRSLFEHRAAFVADGRDALLTALDGFARALPSSATEGRASATGKLAMLFTGQGSQHPGMGRAPYEAFPVFRDALDAVCAEFDPHLARPLRDVLFAIPGSPEASPIHETGFTQPALFALEVALFRLLESWGLRADFLLGHSIGELVAAHVAGVLSLRDACTLVAARARLMQALPPGGAMVALQASEDEIRPHLDPRVDVAAVNAPNSTVIAGDDEAVRAIALHFEGLGRKTSRLGVSHAFHSARVEPMLDDFRREAEKLSYALPRIPIVSNVTGRRIDPSDIASAEYWVRHARHAVRFLEGVRTLHSEGVTTFLEVGPHGILSPLAQACLEGELSFVHTLHEQRGVDALVSALGALHTRGIPVDWPAFFAPFHPQRVPLPTYAFQRERFWLDAPKPVRNQAPAGRYPLAGRRLDLPDGSVLHVVDVGPGAQPYLVDHAVHGHLVAAGAFHVAVLLAVAESHWPGQPLELRDVQFVRALTFDSPSDVVTLHVHLTPCEGDAPAFSATVSTSYDAAWTTHATATLSRGVERPAANHALTLGDDSAGVAGMLETLRELSVDWGPQWQWLRRLAQVRERTGLGYLEAPEGVPSDDAPLPGGLLDNAFGVGSVIGAAASRAEDSNRTPLLPFAIERVVWHGHRAMPCWAEFVRREDASLDADGSVGDLALWDANGAPVAAIVGLTGRRAPAERFLPSATARDLHRVAWVEAPSPPPEAPSEVTLLRFDPMSSANIVVDAHRATEDALEQLQAWLADERSASGTLVLLTHCAMAARPDEDVRDLVHAPLWGLVRSAQAEHPQRTILLVDTDDTDASRRALHGALDSSEPQLALRHGQRLVPRLARVASENIPSGPFFREGTVLVTGGTGALGALVARHLVKNHGVEDLLLVSRQGLAAPGAQALQRELESAGATVTIAACDASDRAALEALFAAIPSGRPLTAVIHAAGALDDGLVTALTPERLHHVLRAKLDSAFHLHELTRERDLDAFVLFSSLAGVLGSPGQANYAAANTFLDALAHHRKASDLPAIALDWGYWDQPSGLTSHLGQADRQRIARSGVRALSSDEGLALFDAALVRPDATLVPAALSPAFRGLVRNRAVPSSTSTPSSSLAQRLAGLPPAERERALSSVVYGEIASVMGLASTHAIEADGPLQELGLDSLMALELRNRIGAATGLRFHATLLFEQPTPAALTKFILAQLVDAGAASSSHTIASEVDKLESALMALHANEAAREMLTLRMRALVTKWTSERGAPDFAEKLDSANVDELFHILDQQFGGEPDVRGS</sequence>
<evidence type="ECO:0000313" key="9">
    <source>
        <dbReference type="EMBL" id="WXB09800.1"/>
    </source>
</evidence>
<feature type="active site" description="Proton acceptor; for dehydratase activity" evidence="4">
    <location>
        <position position="972"/>
    </location>
</feature>
<keyword evidence="2" id="KW-0597">Phosphoprotein</keyword>
<gene>
    <name evidence="9" type="ORF">LVJ94_21535</name>
</gene>
<keyword evidence="5" id="KW-0175">Coiled coil</keyword>
<dbReference type="SUPFAM" id="SSF53901">
    <property type="entry name" value="Thiolase-like"/>
    <property type="match status" value="1"/>
</dbReference>
<dbReference type="Pfam" id="PF02801">
    <property type="entry name" value="Ketoacyl-synt_C"/>
    <property type="match status" value="1"/>
</dbReference>
<dbReference type="Pfam" id="PF16197">
    <property type="entry name" value="KAsynt_C_assoc"/>
    <property type="match status" value="1"/>
</dbReference>
<dbReference type="SUPFAM" id="SSF52151">
    <property type="entry name" value="FabD/lysophospholipase-like"/>
    <property type="match status" value="1"/>
</dbReference>
<dbReference type="InterPro" id="IPR049900">
    <property type="entry name" value="PKS_mFAS_DH"/>
</dbReference>
<dbReference type="Pfam" id="PF08659">
    <property type="entry name" value="KR"/>
    <property type="match status" value="1"/>
</dbReference>
<feature type="domain" description="Carrier" evidence="6">
    <location>
        <begin position="1655"/>
        <end position="1730"/>
    </location>
</feature>
<feature type="active site" description="Proton donor; for dehydratase activity" evidence="4">
    <location>
        <position position="1135"/>
    </location>
</feature>
<dbReference type="InterPro" id="IPR049551">
    <property type="entry name" value="PKS_DH_C"/>
</dbReference>
<dbReference type="PROSITE" id="PS52004">
    <property type="entry name" value="KS3_2"/>
    <property type="match status" value="1"/>
</dbReference>
<dbReference type="InterPro" id="IPR014031">
    <property type="entry name" value="Ketoacyl_synth_C"/>
</dbReference>
<dbReference type="SMART" id="SM00822">
    <property type="entry name" value="PKS_KR"/>
    <property type="match status" value="1"/>
</dbReference>
<dbReference type="InterPro" id="IPR057326">
    <property type="entry name" value="KR_dom"/>
</dbReference>
<evidence type="ECO:0000256" key="4">
    <source>
        <dbReference type="PROSITE-ProRule" id="PRU01363"/>
    </source>
</evidence>
<dbReference type="Gene3D" id="3.40.50.720">
    <property type="entry name" value="NAD(P)-binding Rossmann-like Domain"/>
    <property type="match status" value="1"/>
</dbReference>
<dbReference type="InterPro" id="IPR018201">
    <property type="entry name" value="Ketoacyl_synth_AS"/>
</dbReference>
<proteinExistence type="predicted"/>
<dbReference type="SMART" id="SM00827">
    <property type="entry name" value="PKS_AT"/>
    <property type="match status" value="1"/>
</dbReference>
<dbReference type="Gene3D" id="3.40.366.10">
    <property type="entry name" value="Malonyl-Coenzyme A Acyl Carrier Protein, domain 2"/>
    <property type="match status" value="1"/>
</dbReference>
<dbReference type="InterPro" id="IPR006162">
    <property type="entry name" value="Ppantetheine_attach_site"/>
</dbReference>
<dbReference type="InterPro" id="IPR009081">
    <property type="entry name" value="PP-bd_ACP"/>
</dbReference>
<reference evidence="9" key="1">
    <citation type="submission" date="2021-12" db="EMBL/GenBank/DDBJ databases">
        <title>Discovery of the Pendulisporaceae a myxobacterial family with distinct sporulation behavior and unique specialized metabolism.</title>
        <authorList>
            <person name="Garcia R."/>
            <person name="Popoff A."/>
            <person name="Bader C.D."/>
            <person name="Loehr J."/>
            <person name="Walesch S."/>
            <person name="Walt C."/>
            <person name="Boldt J."/>
            <person name="Bunk B."/>
            <person name="Haeckl F.J.F.P.J."/>
            <person name="Gunesch A.P."/>
            <person name="Birkelbach J."/>
            <person name="Nuebel U."/>
            <person name="Pietschmann T."/>
            <person name="Bach T."/>
            <person name="Mueller R."/>
        </authorList>
    </citation>
    <scope>NUCLEOTIDE SEQUENCE</scope>
    <source>
        <strain evidence="9">MSr11367</strain>
    </source>
</reference>
<evidence type="ECO:0000259" key="8">
    <source>
        <dbReference type="PROSITE" id="PS52019"/>
    </source>
</evidence>
<dbReference type="CDD" id="cd00833">
    <property type="entry name" value="PKS"/>
    <property type="match status" value="1"/>
</dbReference>
<dbReference type="PROSITE" id="PS50075">
    <property type="entry name" value="CARRIER"/>
    <property type="match status" value="1"/>
</dbReference>
<dbReference type="PROSITE" id="PS52019">
    <property type="entry name" value="PKS_MFAS_DH"/>
    <property type="match status" value="1"/>
</dbReference>
<dbReference type="Gene3D" id="3.10.129.110">
    <property type="entry name" value="Polyketide synthase dehydratase"/>
    <property type="match status" value="1"/>
</dbReference>
<feature type="coiled-coil region" evidence="5">
    <location>
        <begin position="9"/>
        <end position="36"/>
    </location>
</feature>
<dbReference type="InterPro" id="IPR016035">
    <property type="entry name" value="Acyl_Trfase/lysoPLipase"/>
</dbReference>
<feature type="domain" description="PKS/mFAS DH" evidence="8">
    <location>
        <begin position="941"/>
        <end position="1225"/>
    </location>
</feature>
<keyword evidence="10" id="KW-1185">Reference proteome</keyword>
<dbReference type="Pfam" id="PF22953">
    <property type="entry name" value="SpnB_Rossmann"/>
    <property type="match status" value="1"/>
</dbReference>
<dbReference type="InterPro" id="IPR001227">
    <property type="entry name" value="Ac_transferase_dom_sf"/>
</dbReference>
<dbReference type="InterPro" id="IPR014030">
    <property type="entry name" value="Ketoacyl_synth_N"/>
</dbReference>
<evidence type="ECO:0000256" key="2">
    <source>
        <dbReference type="ARBA" id="ARBA00022553"/>
    </source>
</evidence>
<dbReference type="InterPro" id="IPR049552">
    <property type="entry name" value="PKS_DH_N"/>
</dbReference>
<dbReference type="InterPro" id="IPR020807">
    <property type="entry name" value="PKS_DH"/>
</dbReference>
<dbReference type="InterPro" id="IPR016039">
    <property type="entry name" value="Thiolase-like"/>
</dbReference>
<evidence type="ECO:0000259" key="7">
    <source>
        <dbReference type="PROSITE" id="PS52004"/>
    </source>
</evidence>
<dbReference type="Gene3D" id="3.40.47.10">
    <property type="match status" value="1"/>
</dbReference>
<evidence type="ECO:0000256" key="5">
    <source>
        <dbReference type="SAM" id="Coils"/>
    </source>
</evidence>
<dbReference type="SUPFAM" id="SSF51735">
    <property type="entry name" value="NAD(P)-binding Rossmann-fold domains"/>
    <property type="match status" value="2"/>
</dbReference>
<dbReference type="CDD" id="cd08956">
    <property type="entry name" value="KR_3_FAS_SDR_x"/>
    <property type="match status" value="1"/>
</dbReference>
<dbReference type="InterPro" id="IPR050091">
    <property type="entry name" value="PKS_NRPS_Biosynth_Enz"/>
</dbReference>
<dbReference type="PROSITE" id="PS00606">
    <property type="entry name" value="KS3_1"/>
    <property type="match status" value="1"/>
</dbReference>
<dbReference type="SMART" id="SM00823">
    <property type="entry name" value="PKS_PP"/>
    <property type="match status" value="1"/>
</dbReference>
<dbReference type="Pfam" id="PF00550">
    <property type="entry name" value="PP-binding"/>
    <property type="match status" value="1"/>
</dbReference>
<dbReference type="PANTHER" id="PTHR43775">
    <property type="entry name" value="FATTY ACID SYNTHASE"/>
    <property type="match status" value="1"/>
</dbReference>
<evidence type="ECO:0000313" key="10">
    <source>
        <dbReference type="Proteomes" id="UP001374803"/>
    </source>
</evidence>
<protein>
    <submittedName>
        <fullName evidence="9">SDR family NAD(P)-dependent oxidoreductase</fullName>
    </submittedName>
</protein>
<accession>A0ABZ2LGB6</accession>
<dbReference type="InterPro" id="IPR055123">
    <property type="entry name" value="SpnB-like_Rossmann"/>
</dbReference>
<dbReference type="InterPro" id="IPR014043">
    <property type="entry name" value="Acyl_transferase_dom"/>
</dbReference>
<keyword evidence="3" id="KW-0808">Transferase</keyword>
<dbReference type="InterPro" id="IPR020841">
    <property type="entry name" value="PKS_Beta-ketoAc_synthase_dom"/>
</dbReference>
<dbReference type="Pfam" id="PF00698">
    <property type="entry name" value="Acyl_transf_1"/>
    <property type="match status" value="1"/>
</dbReference>
<dbReference type="RefSeq" id="WP_394839473.1">
    <property type="nucleotide sequence ID" value="NZ_CP089929.1"/>
</dbReference>
<feature type="domain" description="Ketosynthase family 3 (KS3)" evidence="7">
    <location>
        <begin position="37"/>
        <end position="475"/>
    </location>
</feature>
<dbReference type="SMART" id="SM00825">
    <property type="entry name" value="PKS_KS"/>
    <property type="match status" value="1"/>
</dbReference>
<dbReference type="InterPro" id="IPR042104">
    <property type="entry name" value="PKS_dehydratase_sf"/>
</dbReference>
<evidence type="ECO:0000259" key="6">
    <source>
        <dbReference type="PROSITE" id="PS50075"/>
    </source>
</evidence>
<dbReference type="InterPro" id="IPR032821">
    <property type="entry name" value="PKS_assoc"/>
</dbReference>
<evidence type="ECO:0000256" key="3">
    <source>
        <dbReference type="ARBA" id="ARBA00022679"/>
    </source>
</evidence>
<dbReference type="InterPro" id="IPR036736">
    <property type="entry name" value="ACP-like_sf"/>
</dbReference>
<dbReference type="Pfam" id="PF14765">
    <property type="entry name" value="PS-DH"/>
    <property type="match status" value="1"/>
</dbReference>
<dbReference type="InterPro" id="IPR016036">
    <property type="entry name" value="Malonyl_transacylase_ACP-bd"/>
</dbReference>
<dbReference type="PROSITE" id="PS00012">
    <property type="entry name" value="PHOSPHOPANTETHEINE"/>
    <property type="match status" value="1"/>
</dbReference>
<dbReference type="SMART" id="SM00826">
    <property type="entry name" value="PKS_DH"/>
    <property type="match status" value="1"/>
</dbReference>
<dbReference type="SUPFAM" id="SSF55048">
    <property type="entry name" value="Probable ACP-binding domain of malonyl-CoA ACP transacylase"/>
    <property type="match status" value="1"/>
</dbReference>
<keyword evidence="1" id="KW-0596">Phosphopantetheine</keyword>
<dbReference type="EMBL" id="CP089983">
    <property type="protein sequence ID" value="WXB09800.1"/>
    <property type="molecule type" value="Genomic_DNA"/>
</dbReference>
<feature type="region of interest" description="C-terminal hotdog fold" evidence="4">
    <location>
        <begin position="1075"/>
        <end position="1225"/>
    </location>
</feature>
<name>A0ABZ2LGB6_9BACT</name>
<dbReference type="InterPro" id="IPR020806">
    <property type="entry name" value="PKS_PP-bd"/>
</dbReference>
<dbReference type="SUPFAM" id="SSF47336">
    <property type="entry name" value="ACP-like"/>
    <property type="match status" value="1"/>
</dbReference>
<dbReference type="InterPro" id="IPR013968">
    <property type="entry name" value="PKS_KR"/>
</dbReference>
<dbReference type="PANTHER" id="PTHR43775:SF51">
    <property type="entry name" value="INACTIVE PHENOLPHTHIOCEROL SYNTHESIS POLYKETIDE SYNTHASE TYPE I PKS1-RELATED"/>
    <property type="match status" value="1"/>
</dbReference>